<gene>
    <name evidence="2" type="ORF">PGT21_017690</name>
</gene>
<sequence>MNQSSMLPPSGLQHPELGTAPPKRKRRTKAEMAEYRDDLMARQRDRNASAKRQRIKQKSLRVASGSQSQQAQPSTSRSQPAASRSTNSHNSQGGCPLFQYSDYGLVCTYLENPRNFTEIHGDGSQTHVGPKCITKGAAYERFAIYMNDSSHSGLNLDGKLLRQRLVAYKKKFSDAKKKSNSTGEGTQEGDELRSYKDQLEEECPYYSRMDAIFGKKANYTPAGLFESEQGTSLYSQIRPEIDPSLDVAHTSQEGNLDHELEPDDNNELPSLHEIFPTSSQETFLTGLVSPTQSVPHGTFTQGSASTTTAIHQPRRTMESILGDLQVNIAQEDAADFDDTNNVGVELPSTPALGSASRGRFVNLPGVDRSIPAPRRDITNQKSKPTVAGAFESLSERKFAYLDKHMSLEERRFNWEKEKYNKEKGASSNQEEAKMKAAKKWINQGKSAVDVQILIDSLF</sequence>
<evidence type="ECO:0000313" key="2">
    <source>
        <dbReference type="EMBL" id="KAA1074739.1"/>
    </source>
</evidence>
<feature type="compositionally biased region" description="Basic residues" evidence="1">
    <location>
        <begin position="49"/>
        <end position="59"/>
    </location>
</feature>
<accession>A0A5B0MF33</accession>
<dbReference type="PANTHER" id="PTHR33246:SF51">
    <property type="entry name" value="MYB_SANT-LIKE DOMAIN-CONTAINING PROTEIN"/>
    <property type="match status" value="1"/>
</dbReference>
<reference evidence="2 3" key="1">
    <citation type="submission" date="2019-05" db="EMBL/GenBank/DDBJ databases">
        <title>Emergence of the Ug99 lineage of the wheat stem rust pathogen through somatic hybridization.</title>
        <authorList>
            <person name="Li F."/>
            <person name="Upadhyaya N.M."/>
            <person name="Sperschneider J."/>
            <person name="Matny O."/>
            <person name="Nguyen-Phuc H."/>
            <person name="Mago R."/>
            <person name="Raley C."/>
            <person name="Miller M.E."/>
            <person name="Silverstein K.A.T."/>
            <person name="Henningsen E."/>
            <person name="Hirsch C.D."/>
            <person name="Visser B."/>
            <person name="Pretorius Z.A."/>
            <person name="Steffenson B.J."/>
            <person name="Schwessinger B."/>
            <person name="Dodds P.N."/>
            <person name="Figueroa M."/>
        </authorList>
    </citation>
    <scope>NUCLEOTIDE SEQUENCE [LARGE SCALE GENOMIC DNA]</scope>
    <source>
        <strain evidence="2">21-0</strain>
    </source>
</reference>
<feature type="compositionally biased region" description="Low complexity" evidence="1">
    <location>
        <begin position="63"/>
        <end position="86"/>
    </location>
</feature>
<dbReference type="OrthoDB" id="2424990at2759"/>
<feature type="region of interest" description="Disordered" evidence="1">
    <location>
        <begin position="1"/>
        <end position="94"/>
    </location>
</feature>
<feature type="compositionally biased region" description="Basic and acidic residues" evidence="1">
    <location>
        <begin position="29"/>
        <end position="48"/>
    </location>
</feature>
<protein>
    <submittedName>
        <fullName evidence="2">Uncharacterized protein</fullName>
    </submittedName>
</protein>
<dbReference type="Proteomes" id="UP000324748">
    <property type="component" value="Unassembled WGS sequence"/>
</dbReference>
<comment type="caution">
    <text evidence="2">The sequence shown here is derived from an EMBL/GenBank/DDBJ whole genome shotgun (WGS) entry which is preliminary data.</text>
</comment>
<name>A0A5B0MF33_PUCGR</name>
<proteinExistence type="predicted"/>
<organism evidence="2 3">
    <name type="scientific">Puccinia graminis f. sp. tritici</name>
    <dbReference type="NCBI Taxonomy" id="56615"/>
    <lineage>
        <taxon>Eukaryota</taxon>
        <taxon>Fungi</taxon>
        <taxon>Dikarya</taxon>
        <taxon>Basidiomycota</taxon>
        <taxon>Pucciniomycotina</taxon>
        <taxon>Pucciniomycetes</taxon>
        <taxon>Pucciniales</taxon>
        <taxon>Pucciniaceae</taxon>
        <taxon>Puccinia</taxon>
    </lineage>
</organism>
<dbReference type="AlphaFoldDB" id="A0A5B0MF33"/>
<dbReference type="PANTHER" id="PTHR33246">
    <property type="entry name" value="CCHC-TYPE DOMAIN-CONTAINING PROTEIN"/>
    <property type="match status" value="1"/>
</dbReference>
<dbReference type="EMBL" id="VSWC01000157">
    <property type="protein sequence ID" value="KAA1074739.1"/>
    <property type="molecule type" value="Genomic_DNA"/>
</dbReference>
<evidence type="ECO:0000313" key="3">
    <source>
        <dbReference type="Proteomes" id="UP000324748"/>
    </source>
</evidence>
<evidence type="ECO:0000256" key="1">
    <source>
        <dbReference type="SAM" id="MobiDB-lite"/>
    </source>
</evidence>
<keyword evidence="3" id="KW-1185">Reference proteome</keyword>